<proteinExistence type="predicted"/>
<gene>
    <name evidence="2" type="ORF">MUB46_03360</name>
</gene>
<evidence type="ECO:0000313" key="2">
    <source>
        <dbReference type="EMBL" id="MCT8970890.1"/>
    </source>
</evidence>
<dbReference type="RefSeq" id="WP_261614468.1">
    <property type="nucleotide sequence ID" value="NZ_JALIDZ010000002.1"/>
</dbReference>
<keyword evidence="3" id="KW-1185">Reference proteome</keyword>
<comment type="caution">
    <text evidence="2">The sequence shown here is derived from an EMBL/GenBank/DDBJ whole genome shotgun (WGS) entry which is preliminary data.</text>
</comment>
<accession>A0AAW5QSF7</accession>
<evidence type="ECO:0000256" key="1">
    <source>
        <dbReference type="SAM" id="MobiDB-lite"/>
    </source>
</evidence>
<evidence type="ECO:0000313" key="3">
    <source>
        <dbReference type="Proteomes" id="UP001320898"/>
    </source>
</evidence>
<sequence length="119" mass="12853">MTNRGNAGKGRPKGSPNKVTSRLREAIIAAADDHGRDGEGSDGLKGYLAMLARDEKKTFATLLGRIVPAHVEGDMTVSANPVADLMNQIAERGRHITETDAQYDIRMKARNDAQDKAAH</sequence>
<organism evidence="2 3">
    <name type="scientific">Microbaculum marinisediminis</name>
    <dbReference type="NCBI Taxonomy" id="2931392"/>
    <lineage>
        <taxon>Bacteria</taxon>
        <taxon>Pseudomonadati</taxon>
        <taxon>Pseudomonadota</taxon>
        <taxon>Alphaproteobacteria</taxon>
        <taxon>Hyphomicrobiales</taxon>
        <taxon>Tepidamorphaceae</taxon>
        <taxon>Microbaculum</taxon>
    </lineage>
</organism>
<dbReference type="EMBL" id="JALIDZ010000002">
    <property type="protein sequence ID" value="MCT8970890.1"/>
    <property type="molecule type" value="Genomic_DNA"/>
</dbReference>
<dbReference type="Proteomes" id="UP001320898">
    <property type="component" value="Unassembled WGS sequence"/>
</dbReference>
<protein>
    <submittedName>
        <fullName evidence="2">Uncharacterized protein</fullName>
    </submittedName>
</protein>
<name>A0AAW5QSF7_9HYPH</name>
<feature type="region of interest" description="Disordered" evidence="1">
    <location>
        <begin position="1"/>
        <end position="22"/>
    </location>
</feature>
<reference evidence="2 3" key="1">
    <citation type="submission" date="2022-04" db="EMBL/GenBank/DDBJ databases">
        <authorList>
            <person name="Ye Y.-Q."/>
            <person name="Du Z.-J."/>
        </authorList>
    </citation>
    <scope>NUCLEOTIDE SEQUENCE [LARGE SCALE GENOMIC DNA]</scope>
    <source>
        <strain evidence="2 3">A6E488</strain>
    </source>
</reference>
<dbReference type="AlphaFoldDB" id="A0AAW5QSF7"/>